<name>A0A0A3HV16_9BACL</name>
<dbReference type="AlphaFoldDB" id="A0A0A3HV16"/>
<accession>A0A0A3HV16</accession>
<dbReference type="RefSeq" id="WP_036201073.1">
    <property type="nucleotide sequence ID" value="NZ_JPVO01000052.1"/>
</dbReference>
<comment type="caution">
    <text evidence="1">The sequence shown here is derived from an EMBL/GenBank/DDBJ whole genome shotgun (WGS) entry which is preliminary data.</text>
</comment>
<reference evidence="1 2" key="1">
    <citation type="submission" date="2014-02" db="EMBL/GenBank/DDBJ databases">
        <title>Draft genome sequence of Lysinibacillus sinduriensis JCM 15800.</title>
        <authorList>
            <person name="Zhang F."/>
            <person name="Wang G."/>
            <person name="Zhang L."/>
        </authorList>
    </citation>
    <scope>NUCLEOTIDE SEQUENCE [LARGE SCALE GENOMIC DNA]</scope>
    <source>
        <strain evidence="1 2">JCM 15800</strain>
    </source>
</reference>
<keyword evidence="2" id="KW-1185">Reference proteome</keyword>
<sequence length="195" mass="22597">MFTQELESIYYKKPQLNEIIPFYELSPQIELFLNEEVRLGARNLNPYRFSLRFAHEPKDVINLFVAFSSENGPLMRLYRCECIDCEQMLILNDEELKEFKCYNCGSTGNLELKDFLDNVKVIFEIKEKYIKDVKARLKEQASSDASKKNTKSEEAIKGEVSLKDVFDLNAVGSDNELLEIEKSVMHKITFGLTSI</sequence>
<protein>
    <submittedName>
        <fullName evidence="1">Uncharacterized protein</fullName>
    </submittedName>
</protein>
<dbReference type="OrthoDB" id="9922336at2"/>
<dbReference type="Proteomes" id="UP000030408">
    <property type="component" value="Unassembled WGS sequence"/>
</dbReference>
<proteinExistence type="predicted"/>
<organism evidence="1 2">
    <name type="scientific">Ureibacillus sinduriensis BLB-1 = JCM 15800</name>
    <dbReference type="NCBI Taxonomy" id="1384057"/>
    <lineage>
        <taxon>Bacteria</taxon>
        <taxon>Bacillati</taxon>
        <taxon>Bacillota</taxon>
        <taxon>Bacilli</taxon>
        <taxon>Bacillales</taxon>
        <taxon>Caryophanaceae</taxon>
        <taxon>Ureibacillus</taxon>
    </lineage>
</organism>
<dbReference type="STRING" id="1384057.CD33_12410"/>
<gene>
    <name evidence="1" type="ORF">CD33_12410</name>
</gene>
<dbReference type="EMBL" id="JPVO01000052">
    <property type="protein sequence ID" value="KGR75075.1"/>
    <property type="molecule type" value="Genomic_DNA"/>
</dbReference>
<evidence type="ECO:0000313" key="2">
    <source>
        <dbReference type="Proteomes" id="UP000030408"/>
    </source>
</evidence>
<evidence type="ECO:0000313" key="1">
    <source>
        <dbReference type="EMBL" id="KGR75075.1"/>
    </source>
</evidence>